<reference evidence="2" key="1">
    <citation type="submission" date="2023-10" db="EMBL/GenBank/DDBJ databases">
        <title>Genome assembly of Pristionchus species.</title>
        <authorList>
            <person name="Yoshida K."/>
            <person name="Sommer R.J."/>
        </authorList>
    </citation>
    <scope>NUCLEOTIDE SEQUENCE</scope>
    <source>
        <strain evidence="2">RS5133</strain>
    </source>
</reference>
<gene>
    <name evidence="2" type="ORF">PFISCL1PPCAC_15016</name>
</gene>
<protein>
    <recommendedName>
        <fullName evidence="4">G protein-coupled receptor</fullName>
    </recommendedName>
</protein>
<feature type="transmembrane region" description="Helical" evidence="1">
    <location>
        <begin position="81"/>
        <end position="102"/>
    </location>
</feature>
<dbReference type="Pfam" id="PF10326">
    <property type="entry name" value="7TM_GPCR_Str"/>
    <property type="match status" value="1"/>
</dbReference>
<keyword evidence="3" id="KW-1185">Reference proteome</keyword>
<evidence type="ECO:0000313" key="2">
    <source>
        <dbReference type="EMBL" id="GMT23719.1"/>
    </source>
</evidence>
<feature type="non-terminal residue" evidence="2">
    <location>
        <position position="1"/>
    </location>
</feature>
<feature type="transmembrane region" description="Helical" evidence="1">
    <location>
        <begin position="153"/>
        <end position="178"/>
    </location>
</feature>
<dbReference type="EMBL" id="BTSY01000004">
    <property type="protein sequence ID" value="GMT23719.1"/>
    <property type="molecule type" value="Genomic_DNA"/>
</dbReference>
<evidence type="ECO:0008006" key="4">
    <source>
        <dbReference type="Google" id="ProtNLM"/>
    </source>
</evidence>
<sequence>GMMGTSFLVAATFIYRYNVICSHGLILDTFTSPISRLTKTLNKRVGKMYDQDFSRVYYQGVDRTDSTQHNRETISVIESGIFQLSFIIMLIIVLITGSKMYSAIKAGSYSQKAKERQMHMFKMLVAQTVSPLLFLYLPPIIDVSSLTFDYVLPYSVCILKALLVFMFPIANPLVILIFTEDYR</sequence>
<dbReference type="PANTHER" id="PTHR46178:SF9">
    <property type="entry name" value="SEVEN TM RECEPTOR"/>
    <property type="match status" value="1"/>
</dbReference>
<comment type="caution">
    <text evidence="2">The sequence shown here is derived from an EMBL/GenBank/DDBJ whole genome shotgun (WGS) entry which is preliminary data.</text>
</comment>
<feature type="transmembrane region" description="Helical" evidence="1">
    <location>
        <begin position="123"/>
        <end position="141"/>
    </location>
</feature>
<keyword evidence="1" id="KW-0812">Transmembrane</keyword>
<dbReference type="PANTHER" id="PTHR46178">
    <property type="entry name" value="SEVEN TM RECEPTOR"/>
    <property type="match status" value="1"/>
</dbReference>
<evidence type="ECO:0000256" key="1">
    <source>
        <dbReference type="SAM" id="Phobius"/>
    </source>
</evidence>
<feature type="non-terminal residue" evidence="2">
    <location>
        <position position="183"/>
    </location>
</feature>
<evidence type="ECO:0000313" key="3">
    <source>
        <dbReference type="Proteomes" id="UP001432322"/>
    </source>
</evidence>
<organism evidence="2 3">
    <name type="scientific">Pristionchus fissidentatus</name>
    <dbReference type="NCBI Taxonomy" id="1538716"/>
    <lineage>
        <taxon>Eukaryota</taxon>
        <taxon>Metazoa</taxon>
        <taxon>Ecdysozoa</taxon>
        <taxon>Nematoda</taxon>
        <taxon>Chromadorea</taxon>
        <taxon>Rhabditida</taxon>
        <taxon>Rhabditina</taxon>
        <taxon>Diplogasteromorpha</taxon>
        <taxon>Diplogasteroidea</taxon>
        <taxon>Neodiplogasteridae</taxon>
        <taxon>Pristionchus</taxon>
    </lineage>
</organism>
<keyword evidence="1" id="KW-0472">Membrane</keyword>
<keyword evidence="1" id="KW-1133">Transmembrane helix</keyword>
<dbReference type="SUPFAM" id="SSF81321">
    <property type="entry name" value="Family A G protein-coupled receptor-like"/>
    <property type="match status" value="1"/>
</dbReference>
<proteinExistence type="predicted"/>
<dbReference type="Proteomes" id="UP001432322">
    <property type="component" value="Unassembled WGS sequence"/>
</dbReference>
<name>A0AAV5VVY0_9BILA</name>
<accession>A0AAV5VVY0</accession>
<dbReference type="AlphaFoldDB" id="A0AAV5VVY0"/>
<dbReference type="InterPro" id="IPR019428">
    <property type="entry name" value="7TM_GPCR_serpentine_rcpt_Str"/>
</dbReference>